<dbReference type="InterPro" id="IPR041726">
    <property type="entry name" value="ACAD10_11_N"/>
</dbReference>
<dbReference type="RefSeq" id="WP_158898063.1">
    <property type="nucleotide sequence ID" value="NZ_CP035733.1"/>
</dbReference>
<dbReference type="InterPro" id="IPR011009">
    <property type="entry name" value="Kinase-like_dom_sf"/>
</dbReference>
<dbReference type="Pfam" id="PF01636">
    <property type="entry name" value="APH"/>
    <property type="match status" value="1"/>
</dbReference>
<name>A0A6I6L5W3_9SPHN</name>
<feature type="domain" description="Aminoglycoside phosphotransferase" evidence="1">
    <location>
        <begin position="26"/>
        <end position="234"/>
    </location>
</feature>
<proteinExistence type="predicted"/>
<dbReference type="InterPro" id="IPR002575">
    <property type="entry name" value="Aminoglycoside_PTrfase"/>
</dbReference>
<protein>
    <submittedName>
        <fullName evidence="2">Phosphotransferase family protein</fullName>
    </submittedName>
</protein>
<evidence type="ECO:0000313" key="2">
    <source>
        <dbReference type="EMBL" id="QGY79621.1"/>
    </source>
</evidence>
<gene>
    <name evidence="2" type="ORF">EUU25_02720</name>
</gene>
<dbReference type="KEGG" id="slaa:EUU25_02720"/>
<sequence>MTAEFATNLSGFVQRGLGGDGTIEELKRLSGGANMESWSFDYAGQGYVLRFSPTAEMMAGRAYGHDVEAAVVRAAFASGVKAPEIVAEIIPADGLGTGYLMRRIDAEVNPSKILAAPPASLLADLARELATIHNVPRDILPALPVTSAQSLLSELKARFLSFGGDRPVMALTLRWLEEHCPTAVDPVLLHGDFRMGNIMADRDGLAVVLDWELAHVGDRHQDLAFGCINSWRFGNIDRPAFGLGPVELFWAEYEAASGTAVEADRFRWWLVYATLWWGICCLQMADIWRTGLDKGLERAVIGRRASETEVDLLMLLEKFAPVEERSRISIENFTEANRHGEPSTTEMLEALSSWIDSDVKPNAHGRDRFMASVALNALGMLRRESERPIAIQDKSLSDELLTGQKSLSTPGLLARLKQQSLYKLMVDQPKYSALAKAMEQWI</sequence>
<dbReference type="OrthoDB" id="3806873at2"/>
<dbReference type="AlphaFoldDB" id="A0A6I6L5W3"/>
<dbReference type="InterPro" id="IPR051678">
    <property type="entry name" value="AGP_Transferase"/>
</dbReference>
<dbReference type="Gene3D" id="3.90.1200.10">
    <property type="match status" value="1"/>
</dbReference>
<dbReference type="PANTHER" id="PTHR21310:SF57">
    <property type="entry name" value="BLR2944 PROTEIN"/>
    <property type="match status" value="1"/>
</dbReference>
<accession>A0A6I6L5W3</accession>
<organism evidence="2 3">
    <name type="scientific">Sphingorhabdus lacus</name>
    <dbReference type="NCBI Taxonomy" id="392610"/>
    <lineage>
        <taxon>Bacteria</taxon>
        <taxon>Pseudomonadati</taxon>
        <taxon>Pseudomonadota</taxon>
        <taxon>Alphaproteobacteria</taxon>
        <taxon>Sphingomonadales</taxon>
        <taxon>Sphingomonadaceae</taxon>
        <taxon>Sphingorhabdus</taxon>
    </lineage>
</organism>
<evidence type="ECO:0000259" key="1">
    <source>
        <dbReference type="Pfam" id="PF01636"/>
    </source>
</evidence>
<reference evidence="3" key="1">
    <citation type="submission" date="2019-01" db="EMBL/GenBank/DDBJ databases">
        <title>Sphingorhabdus lacus sp.nov., isolated from an oligotrophic freshwater lake.</title>
        <authorList>
            <person name="Park M."/>
        </authorList>
    </citation>
    <scope>NUCLEOTIDE SEQUENCE [LARGE SCALE GENOMIC DNA]</scope>
    <source>
        <strain evidence="3">IMCC1753</strain>
    </source>
</reference>
<evidence type="ECO:0000313" key="3">
    <source>
        <dbReference type="Proteomes" id="UP000428803"/>
    </source>
</evidence>
<dbReference type="GO" id="GO:0016740">
    <property type="term" value="F:transferase activity"/>
    <property type="evidence" value="ECO:0007669"/>
    <property type="project" value="UniProtKB-KW"/>
</dbReference>
<dbReference type="Proteomes" id="UP000428803">
    <property type="component" value="Chromosome"/>
</dbReference>
<dbReference type="PANTHER" id="PTHR21310">
    <property type="entry name" value="AMINOGLYCOSIDE PHOSPHOTRANSFERASE-RELATED-RELATED"/>
    <property type="match status" value="1"/>
</dbReference>
<keyword evidence="3" id="KW-1185">Reference proteome</keyword>
<dbReference type="Gene3D" id="3.30.200.20">
    <property type="entry name" value="Phosphorylase Kinase, domain 1"/>
    <property type="match status" value="1"/>
</dbReference>
<dbReference type="SUPFAM" id="SSF56112">
    <property type="entry name" value="Protein kinase-like (PK-like)"/>
    <property type="match status" value="1"/>
</dbReference>
<dbReference type="CDD" id="cd05154">
    <property type="entry name" value="ACAD10_11_N-like"/>
    <property type="match status" value="1"/>
</dbReference>
<keyword evidence="2" id="KW-0808">Transferase</keyword>
<dbReference type="EMBL" id="CP035733">
    <property type="protein sequence ID" value="QGY79621.1"/>
    <property type="molecule type" value="Genomic_DNA"/>
</dbReference>